<keyword evidence="2" id="KW-0812">Transmembrane</keyword>
<keyword evidence="2" id="KW-1133">Transmembrane helix</keyword>
<evidence type="ECO:0000313" key="4">
    <source>
        <dbReference type="Proteomes" id="UP000019265"/>
    </source>
</evidence>
<dbReference type="NCBIfam" id="NF045846">
    <property type="entry name" value="MSC0882_dom"/>
    <property type="match status" value="1"/>
</dbReference>
<feature type="transmembrane region" description="Helical" evidence="2">
    <location>
        <begin position="393"/>
        <end position="416"/>
    </location>
</feature>
<organism evidence="3 4">
    <name type="scientific">Spiroplasma sabaudiense Ar-1343</name>
    <dbReference type="NCBI Taxonomy" id="1276257"/>
    <lineage>
        <taxon>Bacteria</taxon>
        <taxon>Bacillati</taxon>
        <taxon>Mycoplasmatota</taxon>
        <taxon>Mollicutes</taxon>
        <taxon>Entomoplasmatales</taxon>
        <taxon>Spiroplasmataceae</taxon>
        <taxon>Spiroplasma</taxon>
    </lineage>
</organism>
<dbReference type="Proteomes" id="UP000019265">
    <property type="component" value="Chromosome"/>
</dbReference>
<evidence type="ECO:0000256" key="2">
    <source>
        <dbReference type="SAM" id="Phobius"/>
    </source>
</evidence>
<dbReference type="PATRIC" id="fig|1276257.3.peg.291"/>
<feature type="transmembrane region" description="Helical" evidence="2">
    <location>
        <begin position="444"/>
        <end position="464"/>
    </location>
</feature>
<sequence>MEFYDNFELNDFENQNENGGFSNPIDNFNNINNGSSQGNNLIQPRRFEQVRINNPNNYQVQNNFQRTNGGFNPNYNLNQNSLLYPGFEQEAINPYSRQVSSYIDETSEYQKSVIQENNSSAKKEYFRKLQKDGFLAGQPSPRRIPRQPYNYYNGQEYYQEIIDFDRPISYGNYDYNPYQNDYFYGNPNPQRFYQPIPQHYINNNHQVRDFCNVPGCEMSINSQNHSNPGQNQGASSNESQNYFINDSQQGNQGKVSQEVDYSKEYSRSKIIPKQILKEIFSEKMRVSTLLIIGLIGFAVTAFFTAAYFTASKLGISFTDSEATIWGVSTSKIPHPFWMISLMIISISFFLVGLTDLILLRSNIKKYEKDLRMGYEQVPYFITKNYRSIVARSVYINWISFTSYVLLSITLGILYGLQSAYDSGQENIYLFFWKIGILKSFTSEITVTIVCLLSVLGIHISNIVLSKIRKNNIISYYGYEILPREEIRAIRKHANKICMIIFFVTLFIVLFLIVIPIILLKKKKGVPFRWPWQMIN</sequence>
<proteinExistence type="predicted"/>
<name>W6A9M3_9MOLU</name>
<keyword evidence="4" id="KW-1185">Reference proteome</keyword>
<accession>W6A9M3</accession>
<dbReference type="eggNOG" id="ENOG502ZHDT">
    <property type="taxonomic scope" value="Bacteria"/>
</dbReference>
<protein>
    <recommendedName>
        <fullName evidence="5">Transmembrane protein</fullName>
    </recommendedName>
</protein>
<dbReference type="InterPro" id="IPR059214">
    <property type="entry name" value="MSC_0882-like"/>
</dbReference>
<feature type="transmembrane region" description="Helical" evidence="2">
    <location>
        <begin position="336"/>
        <end position="359"/>
    </location>
</feature>
<dbReference type="KEGG" id="ssab:SSABA_v1c02850"/>
<evidence type="ECO:0000256" key="1">
    <source>
        <dbReference type="SAM" id="MobiDB-lite"/>
    </source>
</evidence>
<dbReference type="HOGENOM" id="CLU_537357_0_0_14"/>
<reference evidence="3 4" key="1">
    <citation type="journal article" date="2014" name="Genome Biol. Evol.">
        <title>Molecular evolution of the substrate utilization strategies and putative virulence factors in mosquito-associated Spiroplasma species.</title>
        <authorList>
            <person name="Chang T.H."/>
            <person name="Lo W.S."/>
            <person name="Ku C."/>
            <person name="Chen L.L."/>
            <person name="Kuo C.H."/>
        </authorList>
    </citation>
    <scope>NUCLEOTIDE SEQUENCE [LARGE SCALE GENOMIC DNA]</scope>
    <source>
        <strain evidence="3">Ar-1343</strain>
    </source>
</reference>
<dbReference type="OrthoDB" id="387367at2"/>
<evidence type="ECO:0008006" key="5">
    <source>
        <dbReference type="Google" id="ProtNLM"/>
    </source>
</evidence>
<feature type="region of interest" description="Disordered" evidence="1">
    <location>
        <begin position="221"/>
        <end position="258"/>
    </location>
</feature>
<dbReference type="RefSeq" id="WP_025250833.1">
    <property type="nucleotide sequence ID" value="NZ_CP006934.1"/>
</dbReference>
<dbReference type="STRING" id="1276257.SSABA_v1c02850"/>
<feature type="transmembrane region" description="Helical" evidence="2">
    <location>
        <begin position="496"/>
        <end position="519"/>
    </location>
</feature>
<dbReference type="EMBL" id="CP006934">
    <property type="protein sequence ID" value="AHI53697.1"/>
    <property type="molecule type" value="Genomic_DNA"/>
</dbReference>
<evidence type="ECO:0000313" key="3">
    <source>
        <dbReference type="EMBL" id="AHI53697.1"/>
    </source>
</evidence>
<feature type="transmembrane region" description="Helical" evidence="2">
    <location>
        <begin position="286"/>
        <end position="308"/>
    </location>
</feature>
<gene>
    <name evidence="3" type="ORF">SSABA_v1c02850</name>
</gene>
<feature type="compositionally biased region" description="Polar residues" evidence="1">
    <location>
        <begin position="221"/>
        <end position="255"/>
    </location>
</feature>
<dbReference type="AlphaFoldDB" id="W6A9M3"/>
<keyword evidence="2" id="KW-0472">Membrane</keyword>